<dbReference type="NCBIfam" id="TIGR01780">
    <property type="entry name" value="SSADH"/>
    <property type="match status" value="1"/>
</dbReference>
<dbReference type="InterPro" id="IPR010102">
    <property type="entry name" value="Succ_semiAld_DH"/>
</dbReference>
<evidence type="ECO:0000313" key="6">
    <source>
        <dbReference type="EMBL" id="MCT8989561.1"/>
    </source>
</evidence>
<gene>
    <name evidence="6" type="ORF">NYR54_04515</name>
</gene>
<dbReference type="InterPro" id="IPR015590">
    <property type="entry name" value="Aldehyde_DH_dom"/>
</dbReference>
<dbReference type="SUPFAM" id="SSF53720">
    <property type="entry name" value="ALDH-like"/>
    <property type="match status" value="1"/>
</dbReference>
<comment type="caution">
    <text evidence="6">The sequence shown here is derived from an EMBL/GenBank/DDBJ whole genome shotgun (WGS) entry which is preliminary data.</text>
</comment>
<dbReference type="GO" id="GO:0004777">
    <property type="term" value="F:succinate-semialdehyde dehydrogenase (NAD+) activity"/>
    <property type="evidence" value="ECO:0007669"/>
    <property type="project" value="TreeGrafter"/>
</dbReference>
<dbReference type="InterPro" id="IPR016160">
    <property type="entry name" value="Ald_DH_CS_CYS"/>
</dbReference>
<dbReference type="FunFam" id="3.40.309.10:FF:000004">
    <property type="entry name" value="Succinate-semialdehyde dehydrogenase I"/>
    <property type="match status" value="1"/>
</dbReference>
<dbReference type="CDD" id="cd07103">
    <property type="entry name" value="ALDH_F5_SSADH_GabD"/>
    <property type="match status" value="1"/>
</dbReference>
<dbReference type="Pfam" id="PF00171">
    <property type="entry name" value="Aldedh"/>
    <property type="match status" value="1"/>
</dbReference>
<comment type="similarity">
    <text evidence="1 4">Belongs to the aldehyde dehydrogenase family.</text>
</comment>
<dbReference type="Proteomes" id="UP001149009">
    <property type="component" value="Unassembled WGS sequence"/>
</dbReference>
<evidence type="ECO:0000256" key="2">
    <source>
        <dbReference type="ARBA" id="ARBA00023002"/>
    </source>
</evidence>
<dbReference type="FunFam" id="3.40.605.10:FF:000005">
    <property type="entry name" value="Succinate-semialdehyde dehydrogenase I"/>
    <property type="match status" value="1"/>
</dbReference>
<dbReference type="InterPro" id="IPR016162">
    <property type="entry name" value="Ald_DH_N"/>
</dbReference>
<reference evidence="6" key="1">
    <citation type="submission" date="2022-08" db="EMBL/GenBank/DDBJ databases">
        <title>Chelativorans sichuanense sp. nov., a paraffin oil-degrading bacterium isolated from a mixture of oil-based drill cuttings and paddy soil.</title>
        <authorList>
            <person name="Yu J."/>
            <person name="Liu H."/>
            <person name="Chen Q."/>
        </authorList>
    </citation>
    <scope>NUCLEOTIDE SEQUENCE</scope>
    <source>
        <strain evidence="6">SCAU 2101</strain>
    </source>
</reference>
<evidence type="ECO:0000313" key="7">
    <source>
        <dbReference type="Proteomes" id="UP001149009"/>
    </source>
</evidence>
<dbReference type="PROSITE" id="PS00687">
    <property type="entry name" value="ALDEHYDE_DEHYDR_GLU"/>
    <property type="match status" value="1"/>
</dbReference>
<dbReference type="InterPro" id="IPR050740">
    <property type="entry name" value="Aldehyde_DH_Superfamily"/>
</dbReference>
<accession>A0A9X2X7L0</accession>
<protein>
    <submittedName>
        <fullName evidence="6">NAD-dependent succinate-semialdehyde dehydrogenase</fullName>
    </submittedName>
</protein>
<sequence length="485" mass="51882">MLKKTSHFMREANLIGGSWVQADSGETIEVVNPANGQTIGTVPKCGRAETRRAIEAAEAAFHSWKKTSANDRAKLLRRLHDVIMDNQDALAELLVLEQGKPLAEAKGEVGMSAAYILWFAEEARRVYGDVVPSPWADRRILVTKEPVGVIGAITPWNFPSSMLARKLGPALAAGCTAVAKPASQTPYSGLAWGVLAEEAGFPAGVVNIVTGSASAIGDELTENPLVRKITFTGSTEIGKLLMQKAAGTVKKVSMELGGNAPFLVFNDADVDRAVQGAIVAKYRNSGQTCVCTNRFFVQEEIHDRFVEKLVEATSKLKVGPGLEEGSQQGPLIDEKAVEKVEELLADATSKGAKVAIGGKRHALGGTFFEPTVITGASPEMRIMEEEIFGPVSPIFRFKHEEEAVAMANATSFGLACYFYTSDLGRAFRVMEGLKYGLVGVNEGLITTVEAPFGGFKESGLGKEGGYQGIEDYLDTKYVCIGGLGL</sequence>
<organism evidence="6 7">
    <name type="scientific">Chelativorans petroleitrophicus</name>
    <dbReference type="NCBI Taxonomy" id="2975484"/>
    <lineage>
        <taxon>Bacteria</taxon>
        <taxon>Pseudomonadati</taxon>
        <taxon>Pseudomonadota</taxon>
        <taxon>Alphaproteobacteria</taxon>
        <taxon>Hyphomicrobiales</taxon>
        <taxon>Phyllobacteriaceae</taxon>
        <taxon>Chelativorans</taxon>
    </lineage>
</organism>
<evidence type="ECO:0000259" key="5">
    <source>
        <dbReference type="Pfam" id="PF00171"/>
    </source>
</evidence>
<dbReference type="RefSeq" id="WP_261514370.1">
    <property type="nucleotide sequence ID" value="NZ_JAODNV010000005.1"/>
</dbReference>
<proteinExistence type="inferred from homology"/>
<feature type="active site" evidence="3">
    <location>
        <position position="255"/>
    </location>
</feature>
<dbReference type="InterPro" id="IPR016161">
    <property type="entry name" value="Ald_DH/histidinol_DH"/>
</dbReference>
<dbReference type="PANTHER" id="PTHR43353">
    <property type="entry name" value="SUCCINATE-SEMIALDEHYDE DEHYDROGENASE, MITOCHONDRIAL"/>
    <property type="match status" value="1"/>
</dbReference>
<dbReference type="Gene3D" id="3.40.309.10">
    <property type="entry name" value="Aldehyde Dehydrogenase, Chain A, domain 2"/>
    <property type="match status" value="1"/>
</dbReference>
<evidence type="ECO:0000256" key="1">
    <source>
        <dbReference type="ARBA" id="ARBA00009986"/>
    </source>
</evidence>
<feature type="domain" description="Aldehyde dehydrogenase" evidence="5">
    <location>
        <begin position="19"/>
        <end position="478"/>
    </location>
</feature>
<dbReference type="InterPro" id="IPR016163">
    <property type="entry name" value="Ald_DH_C"/>
</dbReference>
<evidence type="ECO:0000256" key="4">
    <source>
        <dbReference type="RuleBase" id="RU003345"/>
    </source>
</evidence>
<dbReference type="GO" id="GO:0005829">
    <property type="term" value="C:cytosol"/>
    <property type="evidence" value="ECO:0007669"/>
    <property type="project" value="TreeGrafter"/>
</dbReference>
<dbReference type="GO" id="GO:0009450">
    <property type="term" value="P:gamma-aminobutyric acid catabolic process"/>
    <property type="evidence" value="ECO:0007669"/>
    <property type="project" value="InterPro"/>
</dbReference>
<dbReference type="PROSITE" id="PS00070">
    <property type="entry name" value="ALDEHYDE_DEHYDR_CYS"/>
    <property type="match status" value="1"/>
</dbReference>
<evidence type="ECO:0000256" key="3">
    <source>
        <dbReference type="PROSITE-ProRule" id="PRU10007"/>
    </source>
</evidence>
<name>A0A9X2X7L0_9HYPH</name>
<keyword evidence="7" id="KW-1185">Reference proteome</keyword>
<keyword evidence="2 4" id="KW-0560">Oxidoreductase</keyword>
<dbReference type="EMBL" id="JAODNV010000005">
    <property type="protein sequence ID" value="MCT8989561.1"/>
    <property type="molecule type" value="Genomic_DNA"/>
</dbReference>
<dbReference type="Gene3D" id="3.40.605.10">
    <property type="entry name" value="Aldehyde Dehydrogenase, Chain A, domain 1"/>
    <property type="match status" value="1"/>
</dbReference>
<dbReference type="PANTHER" id="PTHR43353:SF5">
    <property type="entry name" value="SUCCINATE-SEMIALDEHYDE DEHYDROGENASE, MITOCHONDRIAL"/>
    <property type="match status" value="1"/>
</dbReference>
<dbReference type="AlphaFoldDB" id="A0A9X2X7L0"/>
<dbReference type="InterPro" id="IPR029510">
    <property type="entry name" value="Ald_DH_CS_GLU"/>
</dbReference>